<dbReference type="SUPFAM" id="SSF55821">
    <property type="entry name" value="YrdC/RibB"/>
    <property type="match status" value="1"/>
</dbReference>
<dbReference type="Pfam" id="PF01300">
    <property type="entry name" value="Sua5_yciO_yrdC"/>
    <property type="match status" value="1"/>
</dbReference>
<dbReference type="RefSeq" id="WP_395545566.1">
    <property type="nucleotide sequence ID" value="NZ_JBGFTR010000017.1"/>
</dbReference>
<dbReference type="PANTHER" id="PTHR42828">
    <property type="entry name" value="DHBP SYNTHASE RIBB-LIKE ALPHA/BETA DOMAIN-CONTAINING PROTEIN"/>
    <property type="match status" value="1"/>
</dbReference>
<keyword evidence="2" id="KW-0808">Transferase</keyword>
<proteinExistence type="predicted"/>
<keyword evidence="2" id="KW-0548">Nucleotidyltransferase</keyword>
<dbReference type="EC" id="2.7.7.87" evidence="2"/>
<keyword evidence="3" id="KW-1185">Reference proteome</keyword>
<evidence type="ECO:0000313" key="3">
    <source>
        <dbReference type="Proteomes" id="UP001610706"/>
    </source>
</evidence>
<reference evidence="2 3" key="1">
    <citation type="submission" date="2024-08" db="EMBL/GenBank/DDBJ databases">
        <title>Oceanimonas smirnovii Genome sequencing and assembly.</title>
        <authorList>
            <person name="Tang B."/>
        </authorList>
    </citation>
    <scope>NUCLEOTIDE SEQUENCE [LARGE SCALE GENOMIC DNA]</scope>
    <source>
        <strain evidence="2 3">OS2020-119</strain>
    </source>
</reference>
<accession>A0ABW7P347</accession>
<sequence>MSQFFEIHPENPQPRLINQAVAIVRQGGVLVYPTDSGYAIGCLVGDKNAMERICRIRQIDKDHNFTLVCRDLSELSAYARVDNTAFRLMKNNTPGAYTFILRATKEVPKRLQNPKRKTIGLRVPNHAISLALLEALGEPLMSCSLILPGESEAEYDPFEIRNRLEKVVDLIIDGGVIDSRPTTVVDLYDDTPVIVREGTGDITPFE</sequence>
<gene>
    <name evidence="2" type="ORF">AB9R89_11245</name>
</gene>
<name>A0ABW7P347_9GAMM</name>
<evidence type="ECO:0000259" key="1">
    <source>
        <dbReference type="PROSITE" id="PS51163"/>
    </source>
</evidence>
<organism evidence="2 3">
    <name type="scientific">Oceanimonas smirnovii</name>
    <dbReference type="NCBI Taxonomy" id="264574"/>
    <lineage>
        <taxon>Bacteria</taxon>
        <taxon>Pseudomonadati</taxon>
        <taxon>Pseudomonadota</taxon>
        <taxon>Gammaproteobacteria</taxon>
        <taxon>Aeromonadales</taxon>
        <taxon>Aeromonadaceae</taxon>
        <taxon>Oceanimonas</taxon>
    </lineage>
</organism>
<protein>
    <submittedName>
        <fullName evidence="2">L-threonylcarbamoyladenylate synthase</fullName>
        <ecNumber evidence="2">2.7.7.87</ecNumber>
    </submittedName>
</protein>
<dbReference type="InterPro" id="IPR006070">
    <property type="entry name" value="Sua5-like_dom"/>
</dbReference>
<dbReference type="InterPro" id="IPR052532">
    <property type="entry name" value="SUA5_domain"/>
</dbReference>
<dbReference type="EMBL" id="JBGFTR010000017">
    <property type="protein sequence ID" value="MFH7565897.1"/>
    <property type="molecule type" value="Genomic_DNA"/>
</dbReference>
<dbReference type="NCBIfam" id="TIGR00057">
    <property type="entry name" value="L-threonylcarbamoyladenylate synthase"/>
    <property type="match status" value="1"/>
</dbReference>
<dbReference type="PROSITE" id="PS51163">
    <property type="entry name" value="YRDC"/>
    <property type="match status" value="1"/>
</dbReference>
<comment type="caution">
    <text evidence="2">The sequence shown here is derived from an EMBL/GenBank/DDBJ whole genome shotgun (WGS) entry which is preliminary data.</text>
</comment>
<dbReference type="Gene3D" id="3.90.870.10">
    <property type="entry name" value="DHBP synthase"/>
    <property type="match status" value="1"/>
</dbReference>
<dbReference type="PANTHER" id="PTHR42828:SF3">
    <property type="entry name" value="THREONYLCARBAMOYL-AMP SYNTHASE"/>
    <property type="match status" value="1"/>
</dbReference>
<feature type="domain" description="YrdC-like" evidence="1">
    <location>
        <begin position="14"/>
        <end position="200"/>
    </location>
</feature>
<dbReference type="InterPro" id="IPR017945">
    <property type="entry name" value="DHBP_synth_RibB-like_a/b_dom"/>
</dbReference>
<evidence type="ECO:0000313" key="2">
    <source>
        <dbReference type="EMBL" id="MFH7565897.1"/>
    </source>
</evidence>
<dbReference type="Proteomes" id="UP001610706">
    <property type="component" value="Unassembled WGS sequence"/>
</dbReference>
<dbReference type="GO" id="GO:0061710">
    <property type="term" value="F:L-threonylcarbamoyladenylate synthase"/>
    <property type="evidence" value="ECO:0007669"/>
    <property type="project" value="UniProtKB-EC"/>
</dbReference>